<keyword evidence="2" id="KW-0808">Transferase</keyword>
<dbReference type="InterPro" id="IPR051908">
    <property type="entry name" value="Ribosomal_N-acetyltransferase"/>
</dbReference>
<protein>
    <submittedName>
        <fullName evidence="2">GNAT family protein</fullName>
        <ecNumber evidence="2">2.-.-.-</ecNumber>
    </submittedName>
</protein>
<dbReference type="Gene3D" id="3.40.630.30">
    <property type="match status" value="1"/>
</dbReference>
<dbReference type="PANTHER" id="PTHR43441">
    <property type="entry name" value="RIBOSOMAL-PROTEIN-SERINE ACETYLTRANSFERASE"/>
    <property type="match status" value="1"/>
</dbReference>
<dbReference type="GO" id="GO:0016740">
    <property type="term" value="F:transferase activity"/>
    <property type="evidence" value="ECO:0007669"/>
    <property type="project" value="UniProtKB-KW"/>
</dbReference>
<dbReference type="AlphaFoldDB" id="A0ABD6FE92"/>
<dbReference type="PROSITE" id="PS51186">
    <property type="entry name" value="GNAT"/>
    <property type="match status" value="1"/>
</dbReference>
<evidence type="ECO:0000313" key="3">
    <source>
        <dbReference type="Proteomes" id="UP000249324"/>
    </source>
</evidence>
<dbReference type="InterPro" id="IPR000182">
    <property type="entry name" value="GNAT_dom"/>
</dbReference>
<dbReference type="EMBL" id="QGUI02000071">
    <property type="protein sequence ID" value="MFO7192089.1"/>
    <property type="molecule type" value="Genomic_DNA"/>
</dbReference>
<evidence type="ECO:0000259" key="1">
    <source>
        <dbReference type="PROSITE" id="PS51186"/>
    </source>
</evidence>
<name>A0ABD6FE92_9PSEU</name>
<dbReference type="PANTHER" id="PTHR43441:SF11">
    <property type="entry name" value="RIBOSOMAL-PROTEIN-SERINE ACETYLTRANSFERASE"/>
    <property type="match status" value="1"/>
</dbReference>
<dbReference type="InterPro" id="IPR016181">
    <property type="entry name" value="Acyl_CoA_acyltransferase"/>
</dbReference>
<evidence type="ECO:0000313" key="2">
    <source>
        <dbReference type="EMBL" id="MFO7192089.1"/>
    </source>
</evidence>
<feature type="domain" description="N-acetyltransferase" evidence="1">
    <location>
        <begin position="13"/>
        <end position="177"/>
    </location>
</feature>
<sequence length="182" mass="20384">MHSLDLPLKTDRLVLRPHRPEDAAELLRFHSRPDVARYLLVGPWTAEYAEQEVAKRIPKTGLDTDAKALALVLEHDGVVIGDLGLWTTEHPRLAEIGWTLDPDYGGRGLAAEAARAVLSAAFEVYGLHRVAAQMDARNTASARLARRVGMRQEAHLRRNWWCKGEWTDTLIFARLADDPPPP</sequence>
<dbReference type="SUPFAM" id="SSF55729">
    <property type="entry name" value="Acyl-CoA N-acyltransferases (Nat)"/>
    <property type="match status" value="1"/>
</dbReference>
<dbReference type="EC" id="2.-.-.-" evidence="2"/>
<dbReference type="Proteomes" id="UP000249324">
    <property type="component" value="Unassembled WGS sequence"/>
</dbReference>
<dbReference type="CDD" id="cd04301">
    <property type="entry name" value="NAT_SF"/>
    <property type="match status" value="1"/>
</dbReference>
<organism evidence="2 3">
    <name type="scientific">Thermocrispum agreste</name>
    <dbReference type="NCBI Taxonomy" id="37925"/>
    <lineage>
        <taxon>Bacteria</taxon>
        <taxon>Bacillati</taxon>
        <taxon>Actinomycetota</taxon>
        <taxon>Actinomycetes</taxon>
        <taxon>Pseudonocardiales</taxon>
        <taxon>Pseudonocardiaceae</taxon>
        <taxon>Thermocrispum</taxon>
    </lineage>
</organism>
<reference evidence="2 3" key="1">
    <citation type="journal article" date="2021" name="BMC Genomics">
        <title>Genome-resolved metagenome and metatranscriptome analyses of thermophilic composting reveal key bacterial players and their metabolic interactions.</title>
        <authorList>
            <person name="Braga L.P.P."/>
            <person name="Pereira R.V."/>
            <person name="Martins L.F."/>
            <person name="Moura L.M.S."/>
            <person name="Sanchez F.B."/>
            <person name="Patane J.S.L."/>
            <person name="da Silva A.M."/>
            <person name="Setubal J.C."/>
        </authorList>
    </citation>
    <scope>NUCLEOTIDE SEQUENCE [LARGE SCALE GENOMIC DNA]</scope>
    <source>
        <strain evidence="2">ZC4RG45</strain>
    </source>
</reference>
<dbReference type="Pfam" id="PF13302">
    <property type="entry name" value="Acetyltransf_3"/>
    <property type="match status" value="1"/>
</dbReference>
<accession>A0ABD6FE92</accession>
<proteinExistence type="predicted"/>
<gene>
    <name evidence="2" type="ORF">DIU77_007595</name>
</gene>
<comment type="caution">
    <text evidence="2">The sequence shown here is derived from an EMBL/GenBank/DDBJ whole genome shotgun (WGS) entry which is preliminary data.</text>
</comment>